<evidence type="ECO:0000313" key="4">
    <source>
        <dbReference type="Proteomes" id="UP000184076"/>
    </source>
</evidence>
<dbReference type="Gene3D" id="2.40.160.10">
    <property type="entry name" value="Porin"/>
    <property type="match status" value="2"/>
</dbReference>
<dbReference type="InterPro" id="IPR023614">
    <property type="entry name" value="Porin_dom_sf"/>
</dbReference>
<dbReference type="Proteomes" id="UP000184076">
    <property type="component" value="Unassembled WGS sequence"/>
</dbReference>
<dbReference type="EMBL" id="FQVB01000037">
    <property type="protein sequence ID" value="SHG03213.1"/>
    <property type="molecule type" value="Genomic_DNA"/>
</dbReference>
<dbReference type="SUPFAM" id="SSF56935">
    <property type="entry name" value="Porins"/>
    <property type="match status" value="1"/>
</dbReference>
<name>A0A1M5GHM2_9BACT</name>
<reference evidence="4" key="1">
    <citation type="submission" date="2016-11" db="EMBL/GenBank/DDBJ databases">
        <authorList>
            <person name="Varghese N."/>
            <person name="Submissions S."/>
        </authorList>
    </citation>
    <scope>NUCLEOTIDE SEQUENCE [LARGE SCALE GENOMIC DNA]</scope>
    <source>
        <strain evidence="4">DSM 9756</strain>
    </source>
</reference>
<feature type="region of interest" description="Disordered" evidence="1">
    <location>
        <begin position="134"/>
        <end position="158"/>
    </location>
</feature>
<accession>A0A1M5GHM2</accession>
<gene>
    <name evidence="3" type="ORF">SAMN02745206_03141</name>
</gene>
<dbReference type="InterPro" id="IPR018759">
    <property type="entry name" value="BBP2_2"/>
</dbReference>
<keyword evidence="4" id="KW-1185">Reference proteome</keyword>
<organism evidence="3 4">
    <name type="scientific">Desulfacinum infernum DSM 9756</name>
    <dbReference type="NCBI Taxonomy" id="1121391"/>
    <lineage>
        <taxon>Bacteria</taxon>
        <taxon>Pseudomonadati</taxon>
        <taxon>Thermodesulfobacteriota</taxon>
        <taxon>Syntrophobacteria</taxon>
        <taxon>Syntrophobacterales</taxon>
        <taxon>Syntrophobacteraceae</taxon>
        <taxon>Desulfacinum</taxon>
    </lineage>
</organism>
<dbReference type="Pfam" id="PF10082">
    <property type="entry name" value="BBP2_2"/>
    <property type="match status" value="2"/>
</dbReference>
<feature type="signal peptide" evidence="2">
    <location>
        <begin position="1"/>
        <end position="24"/>
    </location>
</feature>
<proteinExistence type="predicted"/>
<evidence type="ECO:0000256" key="1">
    <source>
        <dbReference type="SAM" id="MobiDB-lite"/>
    </source>
</evidence>
<evidence type="ECO:0000313" key="3">
    <source>
        <dbReference type="EMBL" id="SHG03213.1"/>
    </source>
</evidence>
<evidence type="ECO:0000256" key="2">
    <source>
        <dbReference type="SAM" id="SignalP"/>
    </source>
</evidence>
<protein>
    <submittedName>
        <fullName evidence="3">Uncharacterized protein, PEP-CTERM system associated</fullName>
    </submittedName>
</protein>
<dbReference type="AlphaFoldDB" id="A0A1M5GHM2"/>
<sequence>MGRWIRVLALALFACTVLSVPARAEYRHVIIPNLSVTGEYTDNVNLTDDDTDSDWILVVTPSLAYEVSGRRNGLRLGYAPGVAVYAKNEDDNTLRHSLNFNAWHSLTKNTHLTFYDSFLRTEDPNTDEVERREARFRSQVPAQEGETPPPVLTPEELGLQPDTTLREGREPYYTNTAAGRITHTFGRGHSLYLGYLHSLTEHESRFEEDSRRHNPTVGLTYNINPHLSLSAAGGYTRGTFDADSRYIDDPTEDFDRWNGSLRLTRAFSPRFSGYADYTQILLDSEGDGDDYVVYHASVGGTYQLSPQSSVTVGVGYFFQDNQDDDDEKGLTLTLNYNSADQWKAGRLVGSVSVQSGFREAFFGTENLGFSTFYGTSLNLRYAMTKKISWSSYLTYRRDEYLNEDPERKDNAYLAGIGVQYQISRRFSLSLSFSHRTIDSNLDEEDSHENRVGVDFSMNLSPELRPISF</sequence>
<feature type="chain" id="PRO_5012815930" evidence="2">
    <location>
        <begin position="25"/>
        <end position="468"/>
    </location>
</feature>
<keyword evidence="2" id="KW-0732">Signal</keyword>
<dbReference type="STRING" id="1121391.SAMN02745206_03141"/>
<dbReference type="OrthoDB" id="5410974at2"/>
<dbReference type="RefSeq" id="WP_073041134.1">
    <property type="nucleotide sequence ID" value="NZ_FQVB01000037.1"/>
</dbReference>